<proteinExistence type="predicted"/>
<dbReference type="EMBL" id="WNVG01000014">
    <property type="protein sequence ID" value="MDZ5032380.1"/>
    <property type="molecule type" value="Genomic_DNA"/>
</dbReference>
<comment type="caution">
    <text evidence="2">The sequence shown here is derived from an EMBL/GenBank/DDBJ whole genome shotgun (WGS) entry which is preliminary data.</text>
</comment>
<organism evidence="2 3">
    <name type="scientific">Clostridium perfringens</name>
    <dbReference type="NCBI Taxonomy" id="1502"/>
    <lineage>
        <taxon>Bacteria</taxon>
        <taxon>Bacillati</taxon>
        <taxon>Bacillota</taxon>
        <taxon>Clostridia</taxon>
        <taxon>Eubacteriales</taxon>
        <taxon>Clostridiaceae</taxon>
        <taxon>Clostridium</taxon>
    </lineage>
</organism>
<dbReference type="AlphaFoldDB" id="A0AAW9IU15"/>
<evidence type="ECO:0000313" key="2">
    <source>
        <dbReference type="EMBL" id="MDZ5032380.1"/>
    </source>
</evidence>
<feature type="coiled-coil region" evidence="1">
    <location>
        <begin position="27"/>
        <end position="112"/>
    </location>
</feature>
<dbReference type="RefSeq" id="WP_003450984.1">
    <property type="nucleotide sequence ID" value="NZ_CATNWL010000012.1"/>
</dbReference>
<protein>
    <submittedName>
        <fullName evidence="2">Uncharacterized protein</fullName>
    </submittedName>
</protein>
<keyword evidence="1" id="KW-0175">Coiled coil</keyword>
<evidence type="ECO:0000256" key="1">
    <source>
        <dbReference type="SAM" id="Coils"/>
    </source>
</evidence>
<gene>
    <name evidence="2" type="ORF">GNF81_06140</name>
</gene>
<sequence length="167" mass="20255">MNKELDKRLKKLIKVYDDIFKPYELEKSKIDEKLNDLIKQRTELYNECTELKERGKFNIAYKLEMDINELNKEIECYNAESRYLLEVIEKGNDDINTKKAKLEEEKAFLFNEYSNIYGKYVDAKFEAIEKAKQYEEQLLNELYEEYRADIDNYSKVTSYSAEYYFKR</sequence>
<name>A0AAW9IU15_CLOPF</name>
<dbReference type="Proteomes" id="UP001289066">
    <property type="component" value="Unassembled WGS sequence"/>
</dbReference>
<reference evidence="2" key="1">
    <citation type="submission" date="2019-11" db="EMBL/GenBank/DDBJ databases">
        <title>Characterization of Clostridium perfringens isolates from swine manure treated agricultural soils.</title>
        <authorList>
            <person name="Wushke S.T."/>
        </authorList>
    </citation>
    <scope>NUCLEOTIDE SEQUENCE</scope>
    <source>
        <strain evidence="2">X15</strain>
    </source>
</reference>
<evidence type="ECO:0000313" key="3">
    <source>
        <dbReference type="Proteomes" id="UP001289066"/>
    </source>
</evidence>
<accession>A0AAW9IU15</accession>